<reference evidence="2" key="1">
    <citation type="submission" date="2018-05" db="EMBL/GenBank/DDBJ databases">
        <authorList>
            <person name="Lanie J.A."/>
            <person name="Ng W.-L."/>
            <person name="Kazmierczak K.M."/>
            <person name="Andrzejewski T.M."/>
            <person name="Davidsen T.M."/>
            <person name="Wayne K.J."/>
            <person name="Tettelin H."/>
            <person name="Glass J.I."/>
            <person name="Rusch D."/>
            <person name="Podicherti R."/>
            <person name="Tsui H.-C.T."/>
            <person name="Winkler M.E."/>
        </authorList>
    </citation>
    <scope>NUCLEOTIDE SEQUENCE</scope>
</reference>
<organism evidence="2">
    <name type="scientific">marine metagenome</name>
    <dbReference type="NCBI Taxonomy" id="408172"/>
    <lineage>
        <taxon>unclassified sequences</taxon>
        <taxon>metagenomes</taxon>
        <taxon>ecological metagenomes</taxon>
    </lineage>
</organism>
<dbReference type="InterPro" id="IPR036812">
    <property type="entry name" value="NAD(P)_OxRdtase_dom_sf"/>
</dbReference>
<evidence type="ECO:0000259" key="1">
    <source>
        <dbReference type="Pfam" id="PF00248"/>
    </source>
</evidence>
<name>A0A381WV21_9ZZZZ</name>
<dbReference type="InterPro" id="IPR020471">
    <property type="entry name" value="AKR"/>
</dbReference>
<sequence length="320" mass="36611">MRQITLGRTKTKVSAVSLGTWSYGGKNISGGRSVGWAGQEKLDSQKALIKAWEVGINHWDTADVYGDGRSEQVIGSIWKTVPRDEVFLATKVGWDQGYKNHWYDVETMRHNIERSLKNLKTDCVDLLYLHHCNFGKNEEYFDDAVDVLRRFQEEGKTKFTGLSDWDLAKIMKFIKRANPDVVQPYRNIYEDTYLSSGLKDYIETHNLGVCYFSPLMHGMLTGKYTQPTEFPDGDFRTNIDAFKNESIINRFQKNAEKLREKFKDHPNPVMHGVIDTLVFDSKNSCVLLGQRNAGQVEVASSLGKQISDSDIKWVKSIYTN</sequence>
<dbReference type="InterPro" id="IPR023210">
    <property type="entry name" value="NADP_OxRdtase_dom"/>
</dbReference>
<dbReference type="PANTHER" id="PTHR42686:SF1">
    <property type="entry name" value="GH17980P-RELATED"/>
    <property type="match status" value="1"/>
</dbReference>
<proteinExistence type="predicted"/>
<accession>A0A381WV21</accession>
<dbReference type="GO" id="GO:0016491">
    <property type="term" value="F:oxidoreductase activity"/>
    <property type="evidence" value="ECO:0007669"/>
    <property type="project" value="InterPro"/>
</dbReference>
<evidence type="ECO:0000313" key="2">
    <source>
        <dbReference type="EMBL" id="SVA56369.1"/>
    </source>
</evidence>
<feature type="domain" description="NADP-dependent oxidoreductase" evidence="1">
    <location>
        <begin position="16"/>
        <end position="318"/>
    </location>
</feature>
<gene>
    <name evidence="2" type="ORF">METZ01_LOCUS109223</name>
</gene>
<dbReference type="GO" id="GO:0005829">
    <property type="term" value="C:cytosol"/>
    <property type="evidence" value="ECO:0007669"/>
    <property type="project" value="TreeGrafter"/>
</dbReference>
<dbReference type="SUPFAM" id="SSF51430">
    <property type="entry name" value="NAD(P)-linked oxidoreductase"/>
    <property type="match status" value="1"/>
</dbReference>
<dbReference type="EMBL" id="UINC01012984">
    <property type="protein sequence ID" value="SVA56369.1"/>
    <property type="molecule type" value="Genomic_DNA"/>
</dbReference>
<dbReference type="PANTHER" id="PTHR42686">
    <property type="entry name" value="GH17980P-RELATED"/>
    <property type="match status" value="1"/>
</dbReference>
<dbReference type="Gene3D" id="3.20.20.100">
    <property type="entry name" value="NADP-dependent oxidoreductase domain"/>
    <property type="match status" value="1"/>
</dbReference>
<dbReference type="Pfam" id="PF00248">
    <property type="entry name" value="Aldo_ket_red"/>
    <property type="match status" value="1"/>
</dbReference>
<dbReference type="AlphaFoldDB" id="A0A381WV21"/>
<protein>
    <recommendedName>
        <fullName evidence="1">NADP-dependent oxidoreductase domain-containing protein</fullName>
    </recommendedName>
</protein>